<proteinExistence type="predicted"/>
<accession>A0A379C9V8</accession>
<gene>
    <name evidence="2" type="ORF">NCTC12872_01058</name>
</gene>
<reference evidence="2 3" key="1">
    <citation type="submission" date="2018-06" db="EMBL/GenBank/DDBJ databases">
        <authorList>
            <consortium name="Pathogen Informatics"/>
            <person name="Doyle S."/>
        </authorList>
    </citation>
    <scope>NUCLEOTIDE SEQUENCE [LARGE SCALE GENOMIC DNA]</scope>
    <source>
        <strain evidence="2 3">NCTC12872</strain>
    </source>
</reference>
<dbReference type="EMBL" id="UGTA01000001">
    <property type="protein sequence ID" value="SUB59083.1"/>
    <property type="molecule type" value="Genomic_DNA"/>
</dbReference>
<keyword evidence="3" id="KW-1185">Reference proteome</keyword>
<dbReference type="Proteomes" id="UP000255417">
    <property type="component" value="Unassembled WGS sequence"/>
</dbReference>
<protein>
    <submittedName>
        <fullName evidence="2">Phage tail protein E</fullName>
    </submittedName>
</protein>
<evidence type="ECO:0000313" key="3">
    <source>
        <dbReference type="Proteomes" id="UP000255417"/>
    </source>
</evidence>
<dbReference type="AlphaFoldDB" id="A0A379C9V8"/>
<dbReference type="Pfam" id="PF10109">
    <property type="entry name" value="Phage_TAC_7"/>
    <property type="match status" value="1"/>
</dbReference>
<organism evidence="2 3">
    <name type="scientific">Phocoenobacter uteri</name>
    <dbReference type="NCBI Taxonomy" id="146806"/>
    <lineage>
        <taxon>Bacteria</taxon>
        <taxon>Pseudomonadati</taxon>
        <taxon>Pseudomonadota</taxon>
        <taxon>Gammaproteobacteria</taxon>
        <taxon>Pasteurellales</taxon>
        <taxon>Pasteurellaceae</taxon>
        <taxon>Phocoenobacter</taxon>
    </lineage>
</organism>
<dbReference type="OrthoDB" id="7366507at2"/>
<evidence type="ECO:0000256" key="1">
    <source>
        <dbReference type="SAM" id="MobiDB-lite"/>
    </source>
</evidence>
<dbReference type="InterPro" id="IPR019289">
    <property type="entry name" value="Phage_tail_E/E"/>
</dbReference>
<evidence type="ECO:0000313" key="2">
    <source>
        <dbReference type="EMBL" id="SUB59083.1"/>
    </source>
</evidence>
<dbReference type="RefSeq" id="WP_115315578.1">
    <property type="nucleotide sequence ID" value="NZ_LWIF01000001.1"/>
</dbReference>
<feature type="region of interest" description="Disordered" evidence="1">
    <location>
        <begin position="83"/>
        <end position="102"/>
    </location>
</feature>
<sequence>MKKQVTLSTPIKRGNSEIKEVTILKPNVLALKGLKLLDVMQFDVNALTVLLPRVTKPSLIKKDIEQLEIADFTKLSTELAGFFGSESEEDEETGKDEATLNA</sequence>
<name>A0A379C9V8_9PAST</name>